<dbReference type="InterPro" id="IPR001599">
    <property type="entry name" value="Macroglobln_a2"/>
</dbReference>
<dbReference type="CDD" id="cd02897">
    <property type="entry name" value="A2M_2"/>
    <property type="match status" value="1"/>
</dbReference>
<dbReference type="Pfam" id="PF00207">
    <property type="entry name" value="A2M"/>
    <property type="match status" value="1"/>
</dbReference>
<dbReference type="InterPro" id="IPR013783">
    <property type="entry name" value="Ig-like_fold"/>
</dbReference>
<dbReference type="GO" id="GO:0004866">
    <property type="term" value="F:endopeptidase inhibitor activity"/>
    <property type="evidence" value="ECO:0007669"/>
    <property type="project" value="InterPro"/>
</dbReference>
<dbReference type="Gene3D" id="2.20.130.20">
    <property type="match status" value="1"/>
</dbReference>
<dbReference type="Gene3D" id="2.60.40.690">
    <property type="entry name" value="Alpha-macroglobulin, receptor-binding domain"/>
    <property type="match status" value="1"/>
</dbReference>
<feature type="domain" description="Alpha-macroglobulin receptor-binding" evidence="3">
    <location>
        <begin position="629"/>
        <end position="717"/>
    </location>
</feature>
<protein>
    <submittedName>
        <fullName evidence="4">Alpha-2-macroglobulin</fullName>
    </submittedName>
</protein>
<dbReference type="Proteomes" id="UP000283509">
    <property type="component" value="Unassembled WGS sequence"/>
</dbReference>
<dbReference type="Gene3D" id="2.60.40.10">
    <property type="entry name" value="Immunoglobulins"/>
    <property type="match status" value="1"/>
</dbReference>
<reference evidence="4 5" key="1">
    <citation type="submission" date="2018-04" db="EMBL/GenBank/DDBJ databases">
        <authorList>
            <person name="Zhang X."/>
            <person name="Yuan J."/>
            <person name="Li F."/>
            <person name="Xiang J."/>
        </authorList>
    </citation>
    <scope>NUCLEOTIDE SEQUENCE [LARGE SCALE GENOMIC DNA]</scope>
    <source>
        <tissue evidence="4">Muscle</tissue>
    </source>
</reference>
<evidence type="ECO:0000313" key="5">
    <source>
        <dbReference type="Proteomes" id="UP000283509"/>
    </source>
</evidence>
<dbReference type="InterPro" id="IPR011626">
    <property type="entry name" value="Alpha-macroglobulin_TED"/>
</dbReference>
<sequence>MAEDRFGLHPSITRMSGDVSPRDKFPETWLWELVVLPSSGVAEKNLHLPDTITEWVGKAWCAHPQKGLGLSERATITTFTPFFLDLTLPPSVKRGEVTITLHESPEYKIIEDSTAEEQSNQRRSCLAARDKEVHTIKIAALELGEVNLTLSASVDSSYPGSCASVDGIEKSDALIKPIKVEAEGFPQEETWSKYICAEDFSDGEGALETWQLERRPNIVPDSDRGWVTVGGDLLALSLENLGSLIRMPYGCGEQNMVNFAPNIYILQYLKGTNQDTPESTEKLLKYMKAGYQRELLYRHYNGSFSAFGEADNSGSTWLTAFVLKSFADAEEFIYVDESKLNVTRTWLSSTKLDQDGCVVPVGKVFSKAMKGGLAGKQSRVPMTAYVLISLLESGIPTDAPFVLNSIKCILSDASNDPYSLALKAYALALAQHASSQQVLQELIGLATVEENLMHWDLPKGRSNALAVEAAGYAILAMMAQDPEKYTLQARKVVKWITTKRNGYGGFYSTQDTVVALQALSVYETLTHRGPLDVTLTITATDFSQSISVKEDNKLLQQLVNLPVVPTPVDVSVKGQGCTVVQAVLRYNIINPAPTDSFSVRVSAAHEPDSGCKRMLLSVCAEYLLPDGESNMAVIEVGLVSGYIPEKSDLKAAVYRDSSVKRYDVDGPKVSFYIEEFSREEICVSFAAIREVEVEQTAPASVLVYDYYQPEAFAMAVRRRRPGLSALLLSRL</sequence>
<dbReference type="InterPro" id="IPR036595">
    <property type="entry name" value="A-macroglobulin_rcpt-bd_sf"/>
</dbReference>
<dbReference type="Pfam" id="PF07677">
    <property type="entry name" value="A2M_recep"/>
    <property type="match status" value="1"/>
</dbReference>
<dbReference type="InterPro" id="IPR009048">
    <property type="entry name" value="A-macroglobulin_rcpt-bd"/>
</dbReference>
<dbReference type="OrthoDB" id="6348147at2759"/>
<accession>A0A3R7LW48</accession>
<dbReference type="SMART" id="SM01360">
    <property type="entry name" value="A2M"/>
    <property type="match status" value="1"/>
</dbReference>
<dbReference type="PANTHER" id="PTHR11412">
    <property type="entry name" value="MACROGLOBULIN / COMPLEMENT"/>
    <property type="match status" value="1"/>
</dbReference>
<dbReference type="AlphaFoldDB" id="A0A3R7LW48"/>
<proteinExistence type="predicted"/>
<dbReference type="PROSITE" id="PS00477">
    <property type="entry name" value="ALPHA_2_MACROGLOBULIN"/>
    <property type="match status" value="1"/>
</dbReference>
<dbReference type="EMBL" id="QCYY01004520">
    <property type="protein sequence ID" value="ROT60843.1"/>
    <property type="molecule type" value="Genomic_DNA"/>
</dbReference>
<dbReference type="PANTHER" id="PTHR11412:SF171">
    <property type="entry name" value="PREGNANCY ZONE PROTEIN-LIKE PROTEIN"/>
    <property type="match status" value="1"/>
</dbReference>
<keyword evidence="5" id="KW-1185">Reference proteome</keyword>
<feature type="domain" description="Alpha-2-macroglobulin" evidence="2">
    <location>
        <begin position="28"/>
        <end position="101"/>
    </location>
</feature>
<evidence type="ECO:0000256" key="1">
    <source>
        <dbReference type="ARBA" id="ARBA00023157"/>
    </source>
</evidence>
<dbReference type="InterPro" id="IPR047565">
    <property type="entry name" value="Alpha-macroglob_thiol-ester_cl"/>
</dbReference>
<dbReference type="InterPro" id="IPR019742">
    <property type="entry name" value="MacrogloblnA2_CS"/>
</dbReference>
<dbReference type="SUPFAM" id="SSF48239">
    <property type="entry name" value="Terpenoid cyclases/Protein prenyltransferases"/>
    <property type="match status" value="1"/>
</dbReference>
<dbReference type="SUPFAM" id="SSF49410">
    <property type="entry name" value="Alpha-macroglobulin receptor domain"/>
    <property type="match status" value="1"/>
</dbReference>
<organism evidence="4 5">
    <name type="scientific">Penaeus vannamei</name>
    <name type="common">Whiteleg shrimp</name>
    <name type="synonym">Litopenaeus vannamei</name>
    <dbReference type="NCBI Taxonomy" id="6689"/>
    <lineage>
        <taxon>Eukaryota</taxon>
        <taxon>Metazoa</taxon>
        <taxon>Ecdysozoa</taxon>
        <taxon>Arthropoda</taxon>
        <taxon>Crustacea</taxon>
        <taxon>Multicrustacea</taxon>
        <taxon>Malacostraca</taxon>
        <taxon>Eumalacostraca</taxon>
        <taxon>Eucarida</taxon>
        <taxon>Decapoda</taxon>
        <taxon>Dendrobranchiata</taxon>
        <taxon>Penaeoidea</taxon>
        <taxon>Penaeidae</taxon>
        <taxon>Penaeus</taxon>
    </lineage>
</organism>
<evidence type="ECO:0000259" key="2">
    <source>
        <dbReference type="SMART" id="SM01360"/>
    </source>
</evidence>
<name>A0A3R7LW48_PENVA</name>
<dbReference type="InterPro" id="IPR050473">
    <property type="entry name" value="A2M/Complement_sys"/>
</dbReference>
<gene>
    <name evidence="4" type="ORF">C7M84_021513</name>
</gene>
<evidence type="ECO:0000259" key="3">
    <source>
        <dbReference type="SMART" id="SM01361"/>
    </source>
</evidence>
<comment type="caution">
    <text evidence="4">The sequence shown here is derived from an EMBL/GenBank/DDBJ whole genome shotgun (WGS) entry which is preliminary data.</text>
</comment>
<dbReference type="Gene3D" id="2.60.120.1540">
    <property type="match status" value="1"/>
</dbReference>
<dbReference type="InterPro" id="IPR041813">
    <property type="entry name" value="A2M_TED"/>
</dbReference>
<dbReference type="Pfam" id="PF07678">
    <property type="entry name" value="TED_complement"/>
    <property type="match status" value="1"/>
</dbReference>
<dbReference type="STRING" id="6689.A0A3R7LW48"/>
<dbReference type="SMART" id="SM01361">
    <property type="entry name" value="A2M_recep"/>
    <property type="match status" value="1"/>
</dbReference>
<dbReference type="Gene3D" id="1.50.10.20">
    <property type="match status" value="1"/>
</dbReference>
<reference evidence="4 5" key="2">
    <citation type="submission" date="2019-01" db="EMBL/GenBank/DDBJ databases">
        <title>The decoding of complex shrimp genome reveals the adaptation for benthos swimmer, frequently molting mechanism and breeding impact on genome.</title>
        <authorList>
            <person name="Sun Y."/>
            <person name="Gao Y."/>
            <person name="Yu Y."/>
        </authorList>
    </citation>
    <scope>NUCLEOTIDE SEQUENCE [LARGE SCALE GENOMIC DNA]</scope>
    <source>
        <tissue evidence="4">Muscle</tissue>
    </source>
</reference>
<evidence type="ECO:0000313" key="4">
    <source>
        <dbReference type="EMBL" id="ROT60843.1"/>
    </source>
</evidence>
<dbReference type="InterPro" id="IPR008930">
    <property type="entry name" value="Terpenoid_cyclase/PrenylTrfase"/>
</dbReference>
<dbReference type="GO" id="GO:0005615">
    <property type="term" value="C:extracellular space"/>
    <property type="evidence" value="ECO:0007669"/>
    <property type="project" value="InterPro"/>
</dbReference>
<dbReference type="SMART" id="SM01419">
    <property type="entry name" value="Thiol-ester_cl"/>
    <property type="match status" value="1"/>
</dbReference>
<keyword evidence="1" id="KW-1015">Disulfide bond</keyword>